<sequence>MRFGKWRGVALTFALAASFTIGQSRSVHAGGLHTIPREVEAIDINTGGPYFAPPIPYGHYAKDGLGGLAAAGGLLHGGLLHGGLGHGAGCGLLHGGLGHGAGCGLGHGGGCSDGGCGDNGCGGGSAGGCHGLGLFKKGHGGKFFSGNDCGGLVSTGGTVVAPSSQAPLVSAQSAYPSTQCGDSGCKLKLRHFHRRGHGCDQCSGNGCGICQGGVGGLSTGDLCGSCHGGGCGACGGRGLFGKGGCGACGGKGCGACLGGHGLLQATHGALGLPKALVAKALHKGDIKWFVGPGGPVPLTPGYVPYIVTTRSPRDFFAFPPFNENVP</sequence>
<evidence type="ECO:0000256" key="1">
    <source>
        <dbReference type="SAM" id="SignalP"/>
    </source>
</evidence>
<evidence type="ECO:0000313" key="2">
    <source>
        <dbReference type="EMBL" id="AGA25110.1"/>
    </source>
</evidence>
<evidence type="ECO:0000313" key="3">
    <source>
        <dbReference type="Proteomes" id="UP000010798"/>
    </source>
</evidence>
<dbReference type="HOGENOM" id="CLU_852325_0_0_0"/>
<gene>
    <name evidence="2" type="ordered locus">Sinac_0698</name>
</gene>
<dbReference type="KEGG" id="saci:Sinac_0698"/>
<dbReference type="AlphaFoldDB" id="L0D8B3"/>
<dbReference type="OrthoDB" id="292900at2"/>
<dbReference type="RefSeq" id="WP_015244291.1">
    <property type="nucleotide sequence ID" value="NC_019892.1"/>
</dbReference>
<organism evidence="2 3">
    <name type="scientific">Singulisphaera acidiphila (strain ATCC BAA-1392 / DSM 18658 / VKM B-2454 / MOB10)</name>
    <dbReference type="NCBI Taxonomy" id="886293"/>
    <lineage>
        <taxon>Bacteria</taxon>
        <taxon>Pseudomonadati</taxon>
        <taxon>Planctomycetota</taxon>
        <taxon>Planctomycetia</taxon>
        <taxon>Isosphaerales</taxon>
        <taxon>Isosphaeraceae</taxon>
        <taxon>Singulisphaera</taxon>
    </lineage>
</organism>
<keyword evidence="3" id="KW-1185">Reference proteome</keyword>
<dbReference type="EMBL" id="CP003364">
    <property type="protein sequence ID" value="AGA25110.1"/>
    <property type="molecule type" value="Genomic_DNA"/>
</dbReference>
<keyword evidence="1" id="KW-0732">Signal</keyword>
<feature type="chain" id="PRO_5003939909" evidence="1">
    <location>
        <begin position="30"/>
        <end position="326"/>
    </location>
</feature>
<feature type="signal peptide" evidence="1">
    <location>
        <begin position="1"/>
        <end position="29"/>
    </location>
</feature>
<dbReference type="Proteomes" id="UP000010798">
    <property type="component" value="Chromosome"/>
</dbReference>
<reference evidence="2 3" key="1">
    <citation type="submission" date="2012-02" db="EMBL/GenBank/DDBJ databases">
        <title>Complete sequence of chromosome of Singulisphaera acidiphila DSM 18658.</title>
        <authorList>
            <consortium name="US DOE Joint Genome Institute (JGI-PGF)"/>
            <person name="Lucas S."/>
            <person name="Copeland A."/>
            <person name="Lapidus A."/>
            <person name="Glavina del Rio T."/>
            <person name="Dalin E."/>
            <person name="Tice H."/>
            <person name="Bruce D."/>
            <person name="Goodwin L."/>
            <person name="Pitluck S."/>
            <person name="Peters L."/>
            <person name="Ovchinnikova G."/>
            <person name="Chertkov O."/>
            <person name="Kyrpides N."/>
            <person name="Mavromatis K."/>
            <person name="Ivanova N."/>
            <person name="Brettin T."/>
            <person name="Detter J.C."/>
            <person name="Han C."/>
            <person name="Larimer F."/>
            <person name="Land M."/>
            <person name="Hauser L."/>
            <person name="Markowitz V."/>
            <person name="Cheng J.-F."/>
            <person name="Hugenholtz P."/>
            <person name="Woyke T."/>
            <person name="Wu D."/>
            <person name="Tindall B."/>
            <person name="Pomrenke H."/>
            <person name="Brambilla E."/>
            <person name="Klenk H.-P."/>
            <person name="Eisen J.A."/>
        </authorList>
    </citation>
    <scope>NUCLEOTIDE SEQUENCE [LARGE SCALE GENOMIC DNA]</scope>
    <source>
        <strain evidence="3">ATCC BAA-1392 / DSM 18658 / VKM B-2454 / MOB10</strain>
    </source>
</reference>
<accession>L0D8B3</accession>
<protein>
    <submittedName>
        <fullName evidence="2">Uncharacterized protein</fullName>
    </submittedName>
</protein>
<proteinExistence type="predicted"/>
<name>L0D8B3_SINAD</name>